<gene>
    <name evidence="8" type="ORF">ACJDT4_21395</name>
</gene>
<feature type="domain" description="PTS EIIA type-1" evidence="7">
    <location>
        <begin position="32"/>
        <end position="136"/>
    </location>
</feature>
<accession>A0ABW8TM81</accession>
<dbReference type="InterPro" id="IPR011055">
    <property type="entry name" value="Dup_hybrid_motif"/>
</dbReference>
<dbReference type="SUPFAM" id="SSF51261">
    <property type="entry name" value="Duplicated hybrid motif"/>
    <property type="match status" value="1"/>
</dbReference>
<keyword evidence="2" id="KW-0813">Transport</keyword>
<evidence type="ECO:0000256" key="3">
    <source>
        <dbReference type="ARBA" id="ARBA00022597"/>
    </source>
</evidence>
<dbReference type="Pfam" id="PF00358">
    <property type="entry name" value="PTS_EIIA_1"/>
    <property type="match status" value="1"/>
</dbReference>
<evidence type="ECO:0000259" key="7">
    <source>
        <dbReference type="PROSITE" id="PS51093"/>
    </source>
</evidence>
<evidence type="ECO:0000256" key="5">
    <source>
        <dbReference type="ARBA" id="ARBA00022683"/>
    </source>
</evidence>
<keyword evidence="3 8" id="KW-0762">Sugar transport</keyword>
<evidence type="ECO:0000256" key="2">
    <source>
        <dbReference type="ARBA" id="ARBA00022448"/>
    </source>
</evidence>
<comment type="subcellular location">
    <subcellularLocation>
        <location evidence="1">Cytoplasm</location>
    </subcellularLocation>
</comment>
<dbReference type="PANTHER" id="PTHR45008">
    <property type="entry name" value="PTS SYSTEM GLUCOSE-SPECIFIC EIIA COMPONENT"/>
    <property type="match status" value="1"/>
</dbReference>
<keyword evidence="6" id="KW-0418">Kinase</keyword>
<dbReference type="Proteomes" id="UP001623592">
    <property type="component" value="Unassembled WGS sequence"/>
</dbReference>
<sequence length="165" mass="18101">MFEKLFSKKNNKSEEIFAYASGTFVKIEDVPDPVFSEKSMGEGVAILPVDGQILAPADGEIILIAPTKHALALKTTLGEEILIHIGLETVNLGGQGINAFVKVGDKVLKGQKIIEIDLDFIKKNASSTVIPLVITNSEENRFDFQWENVREVKAGETKLFKATLK</sequence>
<comment type="caution">
    <text evidence="8">The sequence shown here is derived from an EMBL/GenBank/DDBJ whole genome shotgun (WGS) entry which is preliminary data.</text>
</comment>
<organism evidence="8 9">
    <name type="scientific">Clostridium neuense</name>
    <dbReference type="NCBI Taxonomy" id="1728934"/>
    <lineage>
        <taxon>Bacteria</taxon>
        <taxon>Bacillati</taxon>
        <taxon>Bacillota</taxon>
        <taxon>Clostridia</taxon>
        <taxon>Eubacteriales</taxon>
        <taxon>Clostridiaceae</taxon>
        <taxon>Clostridium</taxon>
    </lineage>
</organism>
<dbReference type="EMBL" id="JBJIAA010000023">
    <property type="protein sequence ID" value="MFL0252967.1"/>
    <property type="molecule type" value="Genomic_DNA"/>
</dbReference>
<evidence type="ECO:0000256" key="1">
    <source>
        <dbReference type="ARBA" id="ARBA00004496"/>
    </source>
</evidence>
<evidence type="ECO:0000256" key="4">
    <source>
        <dbReference type="ARBA" id="ARBA00022679"/>
    </source>
</evidence>
<dbReference type="PANTHER" id="PTHR45008:SF1">
    <property type="entry name" value="PTS SYSTEM GLUCOSE-SPECIFIC EIIA COMPONENT"/>
    <property type="match status" value="1"/>
</dbReference>
<dbReference type="NCBIfam" id="TIGR00830">
    <property type="entry name" value="PTBA"/>
    <property type="match status" value="1"/>
</dbReference>
<reference evidence="8 9" key="1">
    <citation type="submission" date="2024-11" db="EMBL/GenBank/DDBJ databases">
        <authorList>
            <person name="Heng Y.C."/>
            <person name="Lim A.C.H."/>
            <person name="Lee J.K.Y."/>
            <person name="Kittelmann S."/>
        </authorList>
    </citation>
    <scope>NUCLEOTIDE SEQUENCE [LARGE SCALE GENOMIC DNA]</scope>
    <source>
        <strain evidence="8 9">WILCCON 0114</strain>
    </source>
</reference>
<name>A0ABW8TM81_9CLOT</name>
<keyword evidence="5" id="KW-0598">Phosphotransferase system</keyword>
<dbReference type="Gene3D" id="2.70.70.10">
    <property type="entry name" value="Glucose Permease (Domain IIA)"/>
    <property type="match status" value="1"/>
</dbReference>
<dbReference type="InterPro" id="IPR050890">
    <property type="entry name" value="PTS_EIIA_component"/>
</dbReference>
<evidence type="ECO:0000313" key="9">
    <source>
        <dbReference type="Proteomes" id="UP001623592"/>
    </source>
</evidence>
<protein>
    <submittedName>
        <fullName evidence="8">PTS glucose transporter subunit IIA</fullName>
    </submittedName>
</protein>
<dbReference type="PROSITE" id="PS00371">
    <property type="entry name" value="PTS_EIIA_TYPE_1_HIS"/>
    <property type="match status" value="1"/>
</dbReference>
<keyword evidence="9" id="KW-1185">Reference proteome</keyword>
<dbReference type="InterPro" id="IPR001127">
    <property type="entry name" value="PTS_EIIA_1_perm"/>
</dbReference>
<evidence type="ECO:0000313" key="8">
    <source>
        <dbReference type="EMBL" id="MFL0252967.1"/>
    </source>
</evidence>
<dbReference type="RefSeq" id="WP_406789626.1">
    <property type="nucleotide sequence ID" value="NZ_JBJIAA010000023.1"/>
</dbReference>
<keyword evidence="4" id="KW-0808">Transferase</keyword>
<evidence type="ECO:0000256" key="6">
    <source>
        <dbReference type="ARBA" id="ARBA00022777"/>
    </source>
</evidence>
<proteinExistence type="predicted"/>
<dbReference type="PROSITE" id="PS51093">
    <property type="entry name" value="PTS_EIIA_TYPE_1"/>
    <property type="match status" value="1"/>
</dbReference>